<dbReference type="STRING" id="687842.ASU31_09455"/>
<dbReference type="PANTHER" id="PTHR35889:SF3">
    <property type="entry name" value="F-BOX DOMAIN-CONTAINING PROTEIN"/>
    <property type="match status" value="1"/>
</dbReference>
<feature type="domain" description="Cytochrome C Planctomycete-type" evidence="2">
    <location>
        <begin position="171"/>
        <end position="219"/>
    </location>
</feature>
<dbReference type="InterPro" id="IPR019251">
    <property type="entry name" value="DUF2231_TM"/>
</dbReference>
<dbReference type="PROSITE" id="PS51257">
    <property type="entry name" value="PROKAR_LIPOPROTEIN"/>
    <property type="match status" value="1"/>
</dbReference>
<keyword evidence="1" id="KW-1133">Transmembrane helix</keyword>
<evidence type="ECO:0000259" key="2">
    <source>
        <dbReference type="Pfam" id="PF07635"/>
    </source>
</evidence>
<evidence type="ECO:0000313" key="5">
    <source>
        <dbReference type="Proteomes" id="UP000051950"/>
    </source>
</evidence>
<dbReference type="InterPro" id="IPR032675">
    <property type="entry name" value="LRR_dom_sf"/>
</dbReference>
<dbReference type="Gene3D" id="3.80.10.10">
    <property type="entry name" value="Ribonuclease Inhibitor"/>
    <property type="match status" value="1"/>
</dbReference>
<keyword evidence="5" id="KW-1185">Reference proteome</keyword>
<feature type="transmembrane region" description="Helical" evidence="1">
    <location>
        <begin position="76"/>
        <end position="95"/>
    </location>
</feature>
<dbReference type="GO" id="GO:0020037">
    <property type="term" value="F:heme binding"/>
    <property type="evidence" value="ECO:0007669"/>
    <property type="project" value="InterPro"/>
</dbReference>
<feature type="transmembrane region" description="Helical" evidence="1">
    <location>
        <begin position="44"/>
        <end position="64"/>
    </location>
</feature>
<evidence type="ECO:0000313" key="4">
    <source>
        <dbReference type="EMBL" id="KRT16384.1"/>
    </source>
</evidence>
<accession>A0A0T5VRE8</accession>
<dbReference type="InterPro" id="IPR036909">
    <property type="entry name" value="Cyt_c-like_dom_sf"/>
</dbReference>
<dbReference type="Pfam" id="PF09990">
    <property type="entry name" value="DUF2231"/>
    <property type="match status" value="1"/>
</dbReference>
<dbReference type="OrthoDB" id="713772at2"/>
<dbReference type="PANTHER" id="PTHR35889">
    <property type="entry name" value="CYCLOINULO-OLIGOSACCHARIDE FRUCTANOTRANSFERASE-RELATED"/>
    <property type="match status" value="1"/>
</dbReference>
<feature type="domain" description="DUF2231" evidence="3">
    <location>
        <begin position="8"/>
        <end position="126"/>
    </location>
</feature>
<protein>
    <submittedName>
        <fullName evidence="4">Uncharacterized protein</fullName>
    </submittedName>
</protein>
<keyword evidence="1" id="KW-0472">Membrane</keyword>
<feature type="transmembrane region" description="Helical" evidence="1">
    <location>
        <begin position="102"/>
        <end position="122"/>
    </location>
</feature>
<proteinExistence type="predicted"/>
<name>A0A0T5VRE8_9SPHI</name>
<comment type="caution">
    <text evidence="4">The sequence shown here is derived from an EMBL/GenBank/DDBJ whole genome shotgun (WGS) entry which is preliminary data.</text>
</comment>
<dbReference type="RefSeq" id="WP_057932091.1">
    <property type="nucleotide sequence ID" value="NZ_LMZQ01000005.1"/>
</dbReference>
<feature type="transmembrane region" description="Helical" evidence="1">
    <location>
        <begin position="12"/>
        <end position="32"/>
    </location>
</feature>
<dbReference type="Pfam" id="PF07635">
    <property type="entry name" value="PSCyt1"/>
    <property type="match status" value="1"/>
</dbReference>
<evidence type="ECO:0000259" key="3">
    <source>
        <dbReference type="Pfam" id="PF09990"/>
    </source>
</evidence>
<dbReference type="EMBL" id="LMZQ01000005">
    <property type="protein sequence ID" value="KRT16384.1"/>
    <property type="molecule type" value="Genomic_DNA"/>
</dbReference>
<gene>
    <name evidence="4" type="ORF">ASU31_09455</name>
</gene>
<sequence>MLEFFGRFHPVFVHLPIGILLLGCICILLSFAAKFTNLKPAIPIMLLLGALSAVVSCITGYLLANGGDYDGKLVSNHQWMGISVAVLSFVLWIICKKVKSNAILGTIAVVLIALISITGHLGGSLTHGSDYLTAPLKSGNTKGGAAIPPIPNVQEAIVYQNAIQPLFQNRCYSCHGSEKQKGKLRLDQEEYILKGGEDGHTLVKGKADDSELMKRILLPLNDEDHMAPKEKPQLTTNEIALLKWWIDNGADFKKKFKDLPQPENIKTILASLQKGESGNEQIKASDIPTEEVSAVDDKVLKKFTDAGITVFPVAQNTNYLSANFINAQLMGKDVLDLIKSIEKQLLWLKLENNKVNDQTLTAIKGCKNLTRLNLNNTQITDAGLASLKDLDQLQSLSLVGTKITAKGINQLKKLKNLKFLYVYQTRIAKADLASIKKLFPKVSLDTGNYKVPMVAQDTTVVKAP</sequence>
<keyword evidence="1" id="KW-0812">Transmembrane</keyword>
<dbReference type="AlphaFoldDB" id="A0A0T5VRE8"/>
<reference evidence="4 5" key="1">
    <citation type="submission" date="2015-11" db="EMBL/GenBank/DDBJ databases">
        <title>Sequence of Pedobacter ginsenosidimutans.</title>
        <authorList>
            <person name="Carson E."/>
            <person name="Keyser V."/>
            <person name="Newman J."/>
            <person name="Miller J."/>
        </authorList>
    </citation>
    <scope>NUCLEOTIDE SEQUENCE [LARGE SCALE GENOMIC DNA]</scope>
    <source>
        <strain evidence="4 5">KACC 14530</strain>
    </source>
</reference>
<evidence type="ECO:0000256" key="1">
    <source>
        <dbReference type="SAM" id="Phobius"/>
    </source>
</evidence>
<dbReference type="SUPFAM" id="SSF52047">
    <property type="entry name" value="RNI-like"/>
    <property type="match status" value="1"/>
</dbReference>
<dbReference type="SUPFAM" id="SSF46626">
    <property type="entry name" value="Cytochrome c"/>
    <property type="match status" value="1"/>
</dbReference>
<dbReference type="Proteomes" id="UP000051950">
    <property type="component" value="Unassembled WGS sequence"/>
</dbReference>
<dbReference type="InterPro" id="IPR011429">
    <property type="entry name" value="Cyt_c_Planctomycete-type"/>
</dbReference>
<dbReference type="GO" id="GO:0009055">
    <property type="term" value="F:electron transfer activity"/>
    <property type="evidence" value="ECO:0007669"/>
    <property type="project" value="InterPro"/>
</dbReference>
<organism evidence="4 5">
    <name type="scientific">Pedobacter ginsenosidimutans</name>
    <dbReference type="NCBI Taxonomy" id="687842"/>
    <lineage>
        <taxon>Bacteria</taxon>
        <taxon>Pseudomonadati</taxon>
        <taxon>Bacteroidota</taxon>
        <taxon>Sphingobacteriia</taxon>
        <taxon>Sphingobacteriales</taxon>
        <taxon>Sphingobacteriaceae</taxon>
        <taxon>Pedobacter</taxon>
    </lineage>
</organism>